<gene>
    <name evidence="3" type="ORF">SPI_08437</name>
</gene>
<feature type="compositionally biased region" description="Basic residues" evidence="2">
    <location>
        <begin position="179"/>
        <end position="189"/>
    </location>
</feature>
<feature type="region of interest" description="Disordered" evidence="2">
    <location>
        <begin position="32"/>
        <end position="83"/>
    </location>
</feature>
<sequence>MLQTTSSPSPSPSSILFENESRTVVVIDVPRSIEEAQEPLRRDSDADVVPRRLTAPRRHLLSAAPPPTEAYPPPPVPRSEDATLQLSSTDPAAQLAELTTQAAVGAALHELHDSGFPAPAVRHEASRPEKEADANDVYYIPTGARYLAGTIDACRDEFLAEAPCFDLIVMDPPWPNRSAQRRRRRRGRKLRELSEQRGQTVNGTDSGYSTAGDMASMRDLLSQIPVGAKLADGGLVAVWVTNKPACVALVTDPRDGLFRAWGVDWVATWTWLKVTAGTPGPCTGTDTSPETTTAEVVTGGVPVVPLDAAWRKPWERVLLGRRRPASTSVTTVPRLPLPSHRVIVGVPDGHSRKPHLRPLLVPFLSSHPNGEEAVGRPLVGLEVFARSLTAGWWAWGDEVLLFHHASWWASNEVVDDAADQEAPAGAASSTP</sequence>
<comment type="caution">
    <text evidence="3">The sequence shown here is derived from an EMBL/GenBank/DDBJ whole genome shotgun (WGS) entry which is preliminary data.</text>
</comment>
<organism evidence="3 4">
    <name type="scientific">Niveomyces insectorum RCEF 264</name>
    <dbReference type="NCBI Taxonomy" id="1081102"/>
    <lineage>
        <taxon>Eukaryota</taxon>
        <taxon>Fungi</taxon>
        <taxon>Dikarya</taxon>
        <taxon>Ascomycota</taxon>
        <taxon>Pezizomycotina</taxon>
        <taxon>Sordariomycetes</taxon>
        <taxon>Hypocreomycetidae</taxon>
        <taxon>Hypocreales</taxon>
        <taxon>Cordycipitaceae</taxon>
        <taxon>Niveomyces</taxon>
    </lineage>
</organism>
<name>A0A167NB14_9HYPO</name>
<dbReference type="GO" id="GO:0008168">
    <property type="term" value="F:methyltransferase activity"/>
    <property type="evidence" value="ECO:0007669"/>
    <property type="project" value="InterPro"/>
</dbReference>
<dbReference type="EMBL" id="AZHD01000020">
    <property type="protein sequence ID" value="OAA55342.1"/>
    <property type="molecule type" value="Genomic_DNA"/>
</dbReference>
<dbReference type="GO" id="GO:0005634">
    <property type="term" value="C:nucleus"/>
    <property type="evidence" value="ECO:0007669"/>
    <property type="project" value="TreeGrafter"/>
</dbReference>
<evidence type="ECO:0000256" key="1">
    <source>
        <dbReference type="PROSITE-ProRule" id="PRU00489"/>
    </source>
</evidence>
<feature type="region of interest" description="Disordered" evidence="2">
    <location>
        <begin position="1"/>
        <end position="20"/>
    </location>
</feature>
<dbReference type="OrthoDB" id="61116at2759"/>
<feature type="compositionally biased region" description="Polar residues" evidence="2">
    <location>
        <begin position="196"/>
        <end position="209"/>
    </location>
</feature>
<dbReference type="InterPro" id="IPR007757">
    <property type="entry name" value="MT-A70-like"/>
</dbReference>
<protein>
    <submittedName>
        <fullName evidence="3">MT-a70 family protein</fullName>
    </submittedName>
</protein>
<accession>A0A167NB14</accession>
<comment type="similarity">
    <text evidence="1">Belongs to the MT-A70-like family.</text>
</comment>
<dbReference type="PANTHER" id="PTHR12829">
    <property type="entry name" value="N6-ADENOSINE-METHYLTRANSFERASE"/>
    <property type="match status" value="1"/>
</dbReference>
<evidence type="ECO:0000256" key="2">
    <source>
        <dbReference type="SAM" id="MobiDB-lite"/>
    </source>
</evidence>
<dbReference type="PROSITE" id="PS00092">
    <property type="entry name" value="N6_MTASE"/>
    <property type="match status" value="1"/>
</dbReference>
<feature type="compositionally biased region" description="Pro residues" evidence="2">
    <location>
        <begin position="64"/>
        <end position="77"/>
    </location>
</feature>
<dbReference type="GO" id="GO:0003676">
    <property type="term" value="F:nucleic acid binding"/>
    <property type="evidence" value="ECO:0007669"/>
    <property type="project" value="InterPro"/>
</dbReference>
<dbReference type="GO" id="GO:0032259">
    <property type="term" value="P:methylation"/>
    <property type="evidence" value="ECO:0007669"/>
    <property type="project" value="InterPro"/>
</dbReference>
<dbReference type="AlphaFoldDB" id="A0A167NB14"/>
<dbReference type="Pfam" id="PF05063">
    <property type="entry name" value="MT-A70"/>
    <property type="match status" value="1"/>
</dbReference>
<dbReference type="STRING" id="1081102.A0A167NB14"/>
<evidence type="ECO:0000313" key="3">
    <source>
        <dbReference type="EMBL" id="OAA55342.1"/>
    </source>
</evidence>
<dbReference type="PROSITE" id="PS51143">
    <property type="entry name" value="MT_A70"/>
    <property type="match status" value="1"/>
</dbReference>
<proteinExistence type="inferred from homology"/>
<keyword evidence="4" id="KW-1185">Reference proteome</keyword>
<dbReference type="SUPFAM" id="SSF53335">
    <property type="entry name" value="S-adenosyl-L-methionine-dependent methyltransferases"/>
    <property type="match status" value="1"/>
</dbReference>
<feature type="compositionally biased region" description="Low complexity" evidence="2">
    <location>
        <begin position="1"/>
        <end position="14"/>
    </location>
</feature>
<feature type="region of interest" description="Disordered" evidence="2">
    <location>
        <begin position="176"/>
        <end position="209"/>
    </location>
</feature>
<feature type="compositionally biased region" description="Basic and acidic residues" evidence="2">
    <location>
        <begin position="32"/>
        <end position="50"/>
    </location>
</feature>
<dbReference type="Proteomes" id="UP000076874">
    <property type="component" value="Unassembled WGS sequence"/>
</dbReference>
<dbReference type="InterPro" id="IPR002052">
    <property type="entry name" value="DNA_methylase_N6_adenine_CS"/>
</dbReference>
<evidence type="ECO:0000313" key="4">
    <source>
        <dbReference type="Proteomes" id="UP000076874"/>
    </source>
</evidence>
<dbReference type="InterPro" id="IPR029063">
    <property type="entry name" value="SAM-dependent_MTases_sf"/>
</dbReference>
<dbReference type="PANTHER" id="PTHR12829:SF4">
    <property type="entry name" value="N(6)-ADENINE-SPECIFIC METHYLTRANSFERASE METTL4"/>
    <property type="match status" value="1"/>
</dbReference>
<reference evidence="3 4" key="1">
    <citation type="journal article" date="2016" name="Genome Biol. Evol.">
        <title>Divergent and convergent evolution of fungal pathogenicity.</title>
        <authorList>
            <person name="Shang Y."/>
            <person name="Xiao G."/>
            <person name="Zheng P."/>
            <person name="Cen K."/>
            <person name="Zhan S."/>
            <person name="Wang C."/>
        </authorList>
    </citation>
    <scope>NUCLEOTIDE SEQUENCE [LARGE SCALE GENOMIC DNA]</scope>
    <source>
        <strain evidence="3 4">RCEF 264</strain>
    </source>
</reference>